<comment type="caution">
    <text evidence="3">The sequence shown here is derived from an EMBL/GenBank/DDBJ whole genome shotgun (WGS) entry which is preliminary data.</text>
</comment>
<feature type="domain" description="MARF1 first and second LOTUS" evidence="2">
    <location>
        <begin position="446"/>
        <end position="516"/>
    </location>
</feature>
<sequence length="543" mass="62119">MSFSNKHIDCNILKHEDVTDELNAKLRRLLNDPTKKQIDFQRSLSGTNSSDTDVENQLDINNQERSTKPQLSSSLRPIGIFWDIQNCRVPRGRSAAAVVQVIRNKFVNGYKEAEFIIVCDIYKENKRIIKELNDAQVKLIHVPATYKNAADEKLKQSIRSFADVHGSSAAIILISSDIDFAVDLSDVRHKKKLHVILLHNNYSSKELILCANEHYNFMKLMESLPARTPAKVFERHDLLISNLPTHKGLRSIEGRLKFLSDNCGGRIIAVNGSTAIIRFTSQYSANSMMLPVPMFENRNRHSINAGFGYNHQYPSASRGHFPNASFGHFPNASFGHFPNYCHGCSGPTCGPPHHWDDFHRVNRTHHASTKWINVPQNRGNSLSFGEGMKRIYGSRFNHSKNFNTPRFPFYGMPPAGKNSYNGVNNSQYDWPQRRSPHTGGPNHQQIRSQIILLLRELPVHKLPLFIFREIFKNRFLTNFNISDLYKMKDVCIISEDPTTGRFISLHPDHRNTPSPFLKNISEVIIIIMIILYGLMFDNYDESY</sequence>
<dbReference type="EMBL" id="JACMRX010000005">
    <property type="protein sequence ID" value="KAF7989775.1"/>
    <property type="molecule type" value="Genomic_DNA"/>
</dbReference>
<dbReference type="AlphaFoldDB" id="A0A834XMK9"/>
<accession>A0A834XMK9</accession>
<dbReference type="InterPro" id="IPR021139">
    <property type="entry name" value="NYN"/>
</dbReference>
<dbReference type="InterPro" id="IPR045602">
    <property type="entry name" value="MARF1_LOTUS"/>
</dbReference>
<evidence type="ECO:0000313" key="3">
    <source>
        <dbReference type="EMBL" id="KAF7989775.1"/>
    </source>
</evidence>
<dbReference type="PANTHER" id="PTHR14379:SF3">
    <property type="entry name" value="MEIOSIS REGULATOR AND MRNA STABILITY FACTOR 1"/>
    <property type="match status" value="1"/>
</dbReference>
<organism evidence="3 4">
    <name type="scientific">Aphidius gifuensis</name>
    <name type="common">Parasitoid wasp</name>
    <dbReference type="NCBI Taxonomy" id="684658"/>
    <lineage>
        <taxon>Eukaryota</taxon>
        <taxon>Metazoa</taxon>
        <taxon>Ecdysozoa</taxon>
        <taxon>Arthropoda</taxon>
        <taxon>Hexapoda</taxon>
        <taxon>Insecta</taxon>
        <taxon>Pterygota</taxon>
        <taxon>Neoptera</taxon>
        <taxon>Endopterygota</taxon>
        <taxon>Hymenoptera</taxon>
        <taxon>Apocrita</taxon>
        <taxon>Ichneumonoidea</taxon>
        <taxon>Braconidae</taxon>
        <taxon>Aphidiinae</taxon>
        <taxon>Aphidius</taxon>
    </lineage>
</organism>
<proteinExistence type="predicted"/>
<keyword evidence="4" id="KW-1185">Reference proteome</keyword>
<dbReference type="Gene3D" id="3.30.70.330">
    <property type="match status" value="1"/>
</dbReference>
<dbReference type="GO" id="GO:1905762">
    <property type="term" value="F:CCR4-NOT complex binding"/>
    <property type="evidence" value="ECO:0007669"/>
    <property type="project" value="TreeGrafter"/>
</dbReference>
<evidence type="ECO:0000259" key="1">
    <source>
        <dbReference type="Pfam" id="PF01936"/>
    </source>
</evidence>
<dbReference type="GO" id="GO:0010468">
    <property type="term" value="P:regulation of gene expression"/>
    <property type="evidence" value="ECO:0007669"/>
    <property type="project" value="InterPro"/>
</dbReference>
<dbReference type="Gene3D" id="3.40.50.1010">
    <property type="entry name" value="5'-nuclease"/>
    <property type="match status" value="1"/>
</dbReference>
<dbReference type="OrthoDB" id="549353at2759"/>
<dbReference type="GO" id="GO:0004540">
    <property type="term" value="F:RNA nuclease activity"/>
    <property type="evidence" value="ECO:0007669"/>
    <property type="project" value="InterPro"/>
</dbReference>
<feature type="domain" description="NYN" evidence="1">
    <location>
        <begin position="78"/>
        <end position="214"/>
    </location>
</feature>
<reference evidence="3 4" key="1">
    <citation type="submission" date="2020-08" db="EMBL/GenBank/DDBJ databases">
        <title>Aphidius gifuensis genome sequencing and assembly.</title>
        <authorList>
            <person name="Du Z."/>
        </authorList>
    </citation>
    <scope>NUCLEOTIDE SEQUENCE [LARGE SCALE GENOMIC DNA]</scope>
    <source>
        <strain evidence="3">YNYX2018</strain>
        <tissue evidence="3">Adults</tissue>
    </source>
</reference>
<protein>
    <recommendedName>
        <fullName evidence="5">Meiosis regulator and mRNA stability factor 1</fullName>
    </recommendedName>
</protein>
<dbReference type="Pfam" id="PF19687">
    <property type="entry name" value="MARF1_LOTUS"/>
    <property type="match status" value="1"/>
</dbReference>
<dbReference type="PANTHER" id="PTHR14379">
    <property type="entry name" value="LIMKAIN B LKAP"/>
    <property type="match status" value="1"/>
</dbReference>
<evidence type="ECO:0000259" key="2">
    <source>
        <dbReference type="Pfam" id="PF19687"/>
    </source>
</evidence>
<dbReference type="CDD" id="cd10910">
    <property type="entry name" value="PIN_limkain_b1_N_like"/>
    <property type="match status" value="1"/>
</dbReference>
<dbReference type="InterPro" id="IPR024768">
    <property type="entry name" value="Marf1"/>
</dbReference>
<evidence type="ECO:0008006" key="5">
    <source>
        <dbReference type="Google" id="ProtNLM"/>
    </source>
</evidence>
<gene>
    <name evidence="3" type="ORF">HCN44_008449</name>
</gene>
<dbReference type="Proteomes" id="UP000639338">
    <property type="component" value="Unassembled WGS sequence"/>
</dbReference>
<dbReference type="Pfam" id="PF01936">
    <property type="entry name" value="NYN"/>
    <property type="match status" value="1"/>
</dbReference>
<name>A0A834XMK9_APHGI</name>
<evidence type="ECO:0000313" key="4">
    <source>
        <dbReference type="Proteomes" id="UP000639338"/>
    </source>
</evidence>
<dbReference type="InterPro" id="IPR012677">
    <property type="entry name" value="Nucleotide-bd_a/b_plait_sf"/>
</dbReference>
<dbReference type="GO" id="GO:0005777">
    <property type="term" value="C:peroxisome"/>
    <property type="evidence" value="ECO:0007669"/>
    <property type="project" value="InterPro"/>
</dbReference>